<keyword evidence="5 8" id="KW-0472">Membrane</keyword>
<evidence type="ECO:0000313" key="9">
    <source>
        <dbReference type="EMBL" id="KAG6404466.1"/>
    </source>
</evidence>
<proteinExistence type="inferred from homology"/>
<sequence>MRPYQGKRVLSVSSEYRGGEKPLLGNGLETEALSEAIHDGEIVVAVTDSFEELLRNDEAYSRSMELVKREVLVSLKALLPTTRLTPSPIPPNQPPHAVAANSPQEIASLRRQFPQQIASLRRQFPPTNRLTPSPIPPNQSPHSVANSSQPPAARRRKFLLTTRRTPSPSPPNQSPDARHRCVLSRLSSQLSSCTNCLMKPSIPPQTMIKYLRRYQSAQPIPVMAEEIVSAFDDLQKDDSNNEKLVDIVRSHYENSLISLAFCSTLQRRLNTIPPPLFHKSFRDNLSRIVTDHSTIETTLKPMHDGFVKDLDSIDFSQKVSAFFFVAAVIICTVASAIATANANPRWAWAAVAGVATAAPTASIVFGALGKWRHSVLNKSETAVKKQREITRRMIEAADCGIKDLKSIEMVAKRLESETKSLSRKKVAAVKRRSDELLQKVQIYNDEIKWVKQTVHGIIIKP</sequence>
<dbReference type="InterPro" id="IPR007749">
    <property type="entry name" value="DUF677"/>
</dbReference>
<keyword evidence="6" id="KW-0175">Coiled coil</keyword>
<keyword evidence="3 8" id="KW-0812">Transmembrane</keyword>
<gene>
    <name evidence="9" type="ORF">SASPL_136714</name>
</gene>
<evidence type="ECO:0000256" key="6">
    <source>
        <dbReference type="SAM" id="Coils"/>
    </source>
</evidence>
<dbReference type="AlphaFoldDB" id="A0A8X8X0A4"/>
<evidence type="ECO:0000256" key="7">
    <source>
        <dbReference type="SAM" id="MobiDB-lite"/>
    </source>
</evidence>
<evidence type="ECO:0000313" key="10">
    <source>
        <dbReference type="Proteomes" id="UP000298416"/>
    </source>
</evidence>
<feature type="coiled-coil region" evidence="6">
    <location>
        <begin position="404"/>
        <end position="446"/>
    </location>
</feature>
<evidence type="ECO:0000256" key="2">
    <source>
        <dbReference type="ARBA" id="ARBA00009074"/>
    </source>
</evidence>
<comment type="caution">
    <text evidence="9">The sequence shown here is derived from an EMBL/GenBank/DDBJ whole genome shotgun (WGS) entry which is preliminary data.</text>
</comment>
<keyword evidence="10" id="KW-1185">Reference proteome</keyword>
<comment type="subcellular location">
    <subcellularLocation>
        <location evidence="1">Membrane</location>
    </subcellularLocation>
</comment>
<dbReference type="EMBL" id="PNBA02000013">
    <property type="protein sequence ID" value="KAG6404466.1"/>
    <property type="molecule type" value="Genomic_DNA"/>
</dbReference>
<feature type="compositionally biased region" description="Polar residues" evidence="7">
    <location>
        <begin position="140"/>
        <end position="150"/>
    </location>
</feature>
<evidence type="ECO:0000256" key="5">
    <source>
        <dbReference type="ARBA" id="ARBA00023136"/>
    </source>
</evidence>
<protein>
    <submittedName>
        <fullName evidence="9">Uncharacterized protein</fullName>
    </submittedName>
</protein>
<evidence type="ECO:0000256" key="1">
    <source>
        <dbReference type="ARBA" id="ARBA00004370"/>
    </source>
</evidence>
<keyword evidence="4 8" id="KW-1133">Transmembrane helix</keyword>
<evidence type="ECO:0000256" key="8">
    <source>
        <dbReference type="SAM" id="Phobius"/>
    </source>
</evidence>
<accession>A0A8X8X0A4</accession>
<dbReference type="Pfam" id="PF05055">
    <property type="entry name" value="DUF677"/>
    <property type="match status" value="1"/>
</dbReference>
<dbReference type="Proteomes" id="UP000298416">
    <property type="component" value="Unassembled WGS sequence"/>
</dbReference>
<feature type="transmembrane region" description="Helical" evidence="8">
    <location>
        <begin position="346"/>
        <end position="368"/>
    </location>
</feature>
<evidence type="ECO:0000256" key="3">
    <source>
        <dbReference type="ARBA" id="ARBA00022692"/>
    </source>
</evidence>
<reference evidence="9" key="2">
    <citation type="submission" date="2020-08" db="EMBL/GenBank/DDBJ databases">
        <title>Plant Genome Project.</title>
        <authorList>
            <person name="Zhang R.-G."/>
        </authorList>
    </citation>
    <scope>NUCLEOTIDE SEQUENCE</scope>
    <source>
        <strain evidence="9">Huo1</strain>
        <tissue evidence="9">Leaf</tissue>
    </source>
</reference>
<feature type="transmembrane region" description="Helical" evidence="8">
    <location>
        <begin position="321"/>
        <end position="340"/>
    </location>
</feature>
<name>A0A8X8X0A4_SALSN</name>
<comment type="similarity">
    <text evidence="2">Belongs to the UPF0496 family.</text>
</comment>
<dbReference type="GO" id="GO:0016020">
    <property type="term" value="C:membrane"/>
    <property type="evidence" value="ECO:0007669"/>
    <property type="project" value="UniProtKB-SubCell"/>
</dbReference>
<evidence type="ECO:0000256" key="4">
    <source>
        <dbReference type="ARBA" id="ARBA00022989"/>
    </source>
</evidence>
<feature type="region of interest" description="Disordered" evidence="7">
    <location>
        <begin position="125"/>
        <end position="153"/>
    </location>
</feature>
<organism evidence="9">
    <name type="scientific">Salvia splendens</name>
    <name type="common">Scarlet sage</name>
    <dbReference type="NCBI Taxonomy" id="180675"/>
    <lineage>
        <taxon>Eukaryota</taxon>
        <taxon>Viridiplantae</taxon>
        <taxon>Streptophyta</taxon>
        <taxon>Embryophyta</taxon>
        <taxon>Tracheophyta</taxon>
        <taxon>Spermatophyta</taxon>
        <taxon>Magnoliopsida</taxon>
        <taxon>eudicotyledons</taxon>
        <taxon>Gunneridae</taxon>
        <taxon>Pentapetalae</taxon>
        <taxon>asterids</taxon>
        <taxon>lamiids</taxon>
        <taxon>Lamiales</taxon>
        <taxon>Lamiaceae</taxon>
        <taxon>Nepetoideae</taxon>
        <taxon>Mentheae</taxon>
        <taxon>Salviinae</taxon>
        <taxon>Salvia</taxon>
        <taxon>Salvia subgen. Calosphace</taxon>
        <taxon>core Calosphace</taxon>
    </lineage>
</organism>
<reference evidence="9" key="1">
    <citation type="submission" date="2018-01" db="EMBL/GenBank/DDBJ databases">
        <authorList>
            <person name="Mao J.F."/>
        </authorList>
    </citation>
    <scope>NUCLEOTIDE SEQUENCE</scope>
    <source>
        <strain evidence="9">Huo1</strain>
        <tissue evidence="9">Leaf</tissue>
    </source>
</reference>